<dbReference type="GO" id="GO:0008033">
    <property type="term" value="P:tRNA processing"/>
    <property type="evidence" value="ECO:0007669"/>
    <property type="project" value="UniProtKB-KW"/>
</dbReference>
<evidence type="ECO:0000313" key="7">
    <source>
        <dbReference type="RefSeq" id="XP_025027890.1"/>
    </source>
</evidence>
<name>A0A9F5MXD4_PYTBI</name>
<keyword evidence="2" id="KW-0479">Metal-binding</keyword>
<feature type="compositionally biased region" description="Polar residues" evidence="5">
    <location>
        <begin position="178"/>
        <end position="193"/>
    </location>
</feature>
<accession>A0A9F5MXD4</accession>
<dbReference type="Pfam" id="PF04032">
    <property type="entry name" value="Rpr2"/>
    <property type="match status" value="1"/>
</dbReference>
<feature type="region of interest" description="Disordered" evidence="5">
    <location>
        <begin position="35"/>
        <end position="59"/>
    </location>
</feature>
<dbReference type="GO" id="GO:0046872">
    <property type="term" value="F:metal ion binding"/>
    <property type="evidence" value="ECO:0007669"/>
    <property type="project" value="UniProtKB-KW"/>
</dbReference>
<evidence type="ECO:0000256" key="4">
    <source>
        <dbReference type="ARBA" id="ARBA00038402"/>
    </source>
</evidence>
<dbReference type="PANTHER" id="PTHR14742:SF0">
    <property type="entry name" value="RIBONUCLEASE P PROTEIN SUBUNIT P21"/>
    <property type="match status" value="1"/>
</dbReference>
<comment type="similarity">
    <text evidence="4">Belongs to the eukaryotic/archaeal RNase P protein component 4 family.</text>
</comment>
<dbReference type="OrthoDB" id="128536at2759"/>
<evidence type="ECO:0000256" key="5">
    <source>
        <dbReference type="SAM" id="MobiDB-lite"/>
    </source>
</evidence>
<evidence type="ECO:0000256" key="3">
    <source>
        <dbReference type="ARBA" id="ARBA00022833"/>
    </source>
</evidence>
<feature type="compositionally biased region" description="Polar residues" evidence="5">
    <location>
        <begin position="224"/>
        <end position="235"/>
    </location>
</feature>
<dbReference type="PANTHER" id="PTHR14742">
    <property type="entry name" value="RIBONUCLEASE P SUBUNIT P21"/>
    <property type="match status" value="1"/>
</dbReference>
<dbReference type="CTD" id="79897"/>
<dbReference type="InterPro" id="IPR007175">
    <property type="entry name" value="Rpr2/Snm1/Rpp21"/>
</dbReference>
<feature type="region of interest" description="Disordered" evidence="5">
    <location>
        <begin position="1"/>
        <end position="21"/>
    </location>
</feature>
<feature type="compositionally biased region" description="Basic and acidic residues" evidence="5">
    <location>
        <begin position="1"/>
        <end position="10"/>
    </location>
</feature>
<gene>
    <name evidence="7 8" type="primary">RPP21</name>
</gene>
<dbReference type="AlphaFoldDB" id="A0A9F5MXD4"/>
<keyword evidence="3" id="KW-0862">Zinc</keyword>
<dbReference type="OMA" id="YQAVHCI"/>
<proteinExistence type="inferred from homology"/>
<dbReference type="RefSeq" id="XP_025027891.1">
    <property type="nucleotide sequence ID" value="XM_025172123.1"/>
</dbReference>
<protein>
    <submittedName>
        <fullName evidence="7 8">Ribonuclease P protein subunit p21 isoform X1</fullName>
    </submittedName>
</protein>
<dbReference type="Gene3D" id="6.20.50.20">
    <property type="match status" value="1"/>
</dbReference>
<dbReference type="RefSeq" id="XP_025027890.1">
    <property type="nucleotide sequence ID" value="XM_025172122.1"/>
</dbReference>
<evidence type="ECO:0000313" key="8">
    <source>
        <dbReference type="RefSeq" id="XP_025027891.1"/>
    </source>
</evidence>
<dbReference type="Proteomes" id="UP000695026">
    <property type="component" value="Unplaced"/>
</dbReference>
<evidence type="ECO:0000313" key="6">
    <source>
        <dbReference type="Proteomes" id="UP000695026"/>
    </source>
</evidence>
<evidence type="ECO:0000256" key="2">
    <source>
        <dbReference type="ARBA" id="ARBA00022723"/>
    </source>
</evidence>
<feature type="region of interest" description="Disordered" evidence="5">
    <location>
        <begin position="178"/>
        <end position="235"/>
    </location>
</feature>
<organism evidence="6 8">
    <name type="scientific">Python bivittatus</name>
    <name type="common">Burmese python</name>
    <name type="synonym">Python molurus bivittatus</name>
    <dbReference type="NCBI Taxonomy" id="176946"/>
    <lineage>
        <taxon>Eukaryota</taxon>
        <taxon>Metazoa</taxon>
        <taxon>Chordata</taxon>
        <taxon>Craniata</taxon>
        <taxon>Vertebrata</taxon>
        <taxon>Euteleostomi</taxon>
        <taxon>Lepidosauria</taxon>
        <taxon>Squamata</taxon>
        <taxon>Bifurcata</taxon>
        <taxon>Unidentata</taxon>
        <taxon>Episquamata</taxon>
        <taxon>Toxicofera</taxon>
        <taxon>Serpentes</taxon>
        <taxon>Henophidia</taxon>
        <taxon>Pythonidae</taxon>
        <taxon>Python</taxon>
    </lineage>
</organism>
<sequence length="235" mass="25907">MGAPLEDLKEQPPGSPPFRGQEFILCLPKGRAPLARAKEEEGGGGGGGGGGEEESWSPDHSMIKDKEAFQRLNFLYQAAHCVLAQNPNNQELARFYCHTQNSISRRLVLRQDSSVKRTICKSCFSLLVPGVSSTVRQRKRRHQRWTVVRCLNCGLRKRFLSNPDYTLWSEQPESLLENQTSTGAGTKGQTPNPEQEPRKASQMGKPTVPSSSPRSLLAAEETMAGTQSIGEKSVK</sequence>
<reference evidence="7 8" key="1">
    <citation type="submission" date="2025-04" db="UniProtKB">
        <authorList>
            <consortium name="RefSeq"/>
        </authorList>
    </citation>
    <scope>IDENTIFICATION</scope>
    <source>
        <tissue evidence="7 8">Liver</tissue>
    </source>
</reference>
<evidence type="ECO:0000256" key="1">
    <source>
        <dbReference type="ARBA" id="ARBA00022694"/>
    </source>
</evidence>
<dbReference type="GeneID" id="103067260"/>
<keyword evidence="1" id="KW-0819">tRNA processing</keyword>
<keyword evidence="6" id="KW-1185">Reference proteome</keyword>
<dbReference type="GO" id="GO:0005655">
    <property type="term" value="C:nucleolar ribonuclease P complex"/>
    <property type="evidence" value="ECO:0007669"/>
    <property type="project" value="TreeGrafter"/>
</dbReference>